<dbReference type="InterPro" id="IPR050486">
    <property type="entry name" value="Mannose-1P_guanyltransferase"/>
</dbReference>
<dbReference type="GO" id="GO:0016740">
    <property type="term" value="F:transferase activity"/>
    <property type="evidence" value="ECO:0007669"/>
    <property type="project" value="UniProtKB-KW"/>
</dbReference>
<dbReference type="PANTHER" id="PTHR22572">
    <property type="entry name" value="SUGAR-1-PHOSPHATE GUANYL TRANSFERASE"/>
    <property type="match status" value="1"/>
</dbReference>
<dbReference type="STRING" id="572547.Amico_1360"/>
<dbReference type="CDD" id="cd06915">
    <property type="entry name" value="NTP_transferase_WcbM_like"/>
    <property type="match status" value="1"/>
</dbReference>
<sequence>MGDELAVILAGGLGTRLRRVVSDCPKSLAPIDGKPFLHWLFLFLRQKGIGQCVLLLGYKSEQIIEYCQNGEKWGLSIEYSLEPKPLDKGGALRYALPLIQKERFLFLNGDTLLDVNIEQMFYQSRKLDSDVLIALRKWPSIERTDPVEVDKQNRVLRFGNPSIKAGCDGHWLVNGGMYIVKRSILEPLPEGRLSWEKNVLPSLLNDGKDVYAFEAKGYFIDIGVPEDYEKSQMEIPQFINSLSS</sequence>
<dbReference type="RefSeq" id="WP_013048740.1">
    <property type="nucleotide sequence ID" value="NC_014011.1"/>
</dbReference>
<evidence type="ECO:0000259" key="1">
    <source>
        <dbReference type="Pfam" id="PF00483"/>
    </source>
</evidence>
<dbReference type="SUPFAM" id="SSF53448">
    <property type="entry name" value="Nucleotide-diphospho-sugar transferases"/>
    <property type="match status" value="1"/>
</dbReference>
<evidence type="ECO:0000313" key="2">
    <source>
        <dbReference type="EMBL" id="ADE57477.1"/>
    </source>
</evidence>
<dbReference type="KEGG" id="aco:Amico_1360"/>
<dbReference type="OrthoDB" id="9801899at2"/>
<organism evidence="2 3">
    <name type="scientific">Aminobacterium colombiense (strain DSM 12261 / ALA-1)</name>
    <dbReference type="NCBI Taxonomy" id="572547"/>
    <lineage>
        <taxon>Bacteria</taxon>
        <taxon>Thermotogati</taxon>
        <taxon>Synergistota</taxon>
        <taxon>Synergistia</taxon>
        <taxon>Synergistales</taxon>
        <taxon>Aminobacteriaceae</taxon>
        <taxon>Aminobacterium</taxon>
    </lineage>
</organism>
<dbReference type="InterPro" id="IPR005835">
    <property type="entry name" value="NTP_transferase_dom"/>
</dbReference>
<name>D5EFZ5_AMICL</name>
<accession>D5EFZ5</accession>
<dbReference type="HOGENOM" id="CLU_029499_2_0_0"/>
<dbReference type="EMBL" id="CP001997">
    <property type="protein sequence ID" value="ADE57477.1"/>
    <property type="molecule type" value="Genomic_DNA"/>
</dbReference>
<dbReference type="Pfam" id="PF00483">
    <property type="entry name" value="NTP_transferase"/>
    <property type="match status" value="1"/>
</dbReference>
<feature type="domain" description="Nucleotidyl transferase" evidence="1">
    <location>
        <begin position="6"/>
        <end position="235"/>
    </location>
</feature>
<gene>
    <name evidence="2" type="ordered locus">Amico_1360</name>
</gene>
<dbReference type="Proteomes" id="UP000002366">
    <property type="component" value="Chromosome"/>
</dbReference>
<dbReference type="AlphaFoldDB" id="D5EFZ5"/>
<reference evidence="2 3" key="1">
    <citation type="journal article" date="2010" name="Stand. Genomic Sci.">
        <title>Complete genome sequence of Aminobacterium colombiense type strain (ALA-1).</title>
        <authorList>
            <person name="Chertkov O."/>
            <person name="Sikorski J."/>
            <person name="Brambilla E."/>
            <person name="Lapidus A."/>
            <person name="Copeland A."/>
            <person name="Glavina Del Rio T."/>
            <person name="Nolan M."/>
            <person name="Lucas S."/>
            <person name="Tice H."/>
            <person name="Cheng J.F."/>
            <person name="Han C."/>
            <person name="Detter J.C."/>
            <person name="Bruce D."/>
            <person name="Tapia R."/>
            <person name="Goodwin L."/>
            <person name="Pitluck S."/>
            <person name="Liolios K."/>
            <person name="Ivanova N."/>
            <person name="Mavromatis K."/>
            <person name="Ovchinnikova G."/>
            <person name="Pati A."/>
            <person name="Chen A."/>
            <person name="Palaniappan K."/>
            <person name="Land M."/>
            <person name="Hauser L."/>
            <person name="Chang Y.J."/>
            <person name="Jeffries C.D."/>
            <person name="Spring S."/>
            <person name="Rohde M."/>
            <person name="Goker M."/>
            <person name="Bristow J."/>
            <person name="Eisen J.A."/>
            <person name="Markowitz V."/>
            <person name="Hugenholtz P."/>
            <person name="Kyrpides N.C."/>
            <person name="Klenk H.P."/>
        </authorList>
    </citation>
    <scope>NUCLEOTIDE SEQUENCE [LARGE SCALE GENOMIC DNA]</scope>
    <source>
        <strain evidence="3">DSM 12261 / ALA-1</strain>
    </source>
</reference>
<evidence type="ECO:0000313" key="3">
    <source>
        <dbReference type="Proteomes" id="UP000002366"/>
    </source>
</evidence>
<proteinExistence type="predicted"/>
<dbReference type="eggNOG" id="COG1208">
    <property type="taxonomic scope" value="Bacteria"/>
</dbReference>
<dbReference type="Gene3D" id="3.90.550.10">
    <property type="entry name" value="Spore Coat Polysaccharide Biosynthesis Protein SpsA, Chain A"/>
    <property type="match status" value="1"/>
</dbReference>
<protein>
    <submittedName>
        <fullName evidence="2">Nucleotidyl transferase</fullName>
    </submittedName>
</protein>
<keyword evidence="3" id="KW-1185">Reference proteome</keyword>
<dbReference type="InterPro" id="IPR029044">
    <property type="entry name" value="Nucleotide-diphossugar_trans"/>
</dbReference>
<keyword evidence="2" id="KW-0808">Transferase</keyword>